<gene>
    <name evidence="2" type="ORF">VFPFJ_02039</name>
</gene>
<feature type="chain" id="PRO_5008103830" evidence="1">
    <location>
        <begin position="23"/>
        <end position="192"/>
    </location>
</feature>
<evidence type="ECO:0000256" key="1">
    <source>
        <dbReference type="SAM" id="SignalP"/>
    </source>
</evidence>
<dbReference type="AlphaFoldDB" id="A0A179HTQ3"/>
<protein>
    <submittedName>
        <fullName evidence="2">Uncharacterized protein</fullName>
    </submittedName>
</protein>
<keyword evidence="1" id="KW-0732">Signal</keyword>
<organism evidence="2 3">
    <name type="scientific">Purpureocillium lilacinum</name>
    <name type="common">Paecilomyces lilacinus</name>
    <dbReference type="NCBI Taxonomy" id="33203"/>
    <lineage>
        <taxon>Eukaryota</taxon>
        <taxon>Fungi</taxon>
        <taxon>Dikarya</taxon>
        <taxon>Ascomycota</taxon>
        <taxon>Pezizomycotina</taxon>
        <taxon>Sordariomycetes</taxon>
        <taxon>Hypocreomycetidae</taxon>
        <taxon>Hypocreales</taxon>
        <taxon>Ophiocordycipitaceae</taxon>
        <taxon>Purpureocillium</taxon>
    </lineage>
</organism>
<sequence>MGERCSNADLLMMLTLLTVCQARSERRWHEEQLLDETGRDGLLRAGRHCHCWPGIRFLGKGNERDPWCGRRWFAAALLLGRGAGAVAGAGAGSYSGTCGWADGSDAHQTGKLRVFYPCGLDPMGPRSEMPLAFASGSFWLSHRVPGTRFPSLHRSFPTATGPGGACPPGARCANPTRHSVRPASRTVAQLGV</sequence>
<evidence type="ECO:0000313" key="2">
    <source>
        <dbReference type="EMBL" id="OAQ92878.1"/>
    </source>
</evidence>
<feature type="signal peptide" evidence="1">
    <location>
        <begin position="1"/>
        <end position="22"/>
    </location>
</feature>
<evidence type="ECO:0000313" key="3">
    <source>
        <dbReference type="Proteomes" id="UP000078340"/>
    </source>
</evidence>
<name>A0A179HTQ3_PURLI</name>
<comment type="caution">
    <text evidence="2">The sequence shown here is derived from an EMBL/GenBank/DDBJ whole genome shotgun (WGS) entry which is preliminary data.</text>
</comment>
<accession>A0A179HTQ3</accession>
<reference evidence="2 3" key="1">
    <citation type="submission" date="2016-02" db="EMBL/GenBank/DDBJ databases">
        <title>Biosynthesis of antibiotic leucinostatins and their inhibition on Phytophthora in bio-control Purpureocillium lilacinum.</title>
        <authorList>
            <person name="Wang G."/>
            <person name="Liu Z."/>
            <person name="Lin R."/>
            <person name="Li E."/>
            <person name="Mao Z."/>
            <person name="Ling J."/>
            <person name="Yin W."/>
            <person name="Xie B."/>
        </authorList>
    </citation>
    <scope>NUCLEOTIDE SEQUENCE [LARGE SCALE GENOMIC DNA]</scope>
    <source>
        <strain evidence="2">PLFJ-1</strain>
    </source>
</reference>
<proteinExistence type="predicted"/>
<dbReference type="Proteomes" id="UP000078340">
    <property type="component" value="Unassembled WGS sequence"/>
</dbReference>
<dbReference type="EMBL" id="LSBI01000002">
    <property type="protein sequence ID" value="OAQ92878.1"/>
    <property type="molecule type" value="Genomic_DNA"/>
</dbReference>